<accession>A0A7W0CUW4</accession>
<dbReference type="RefSeq" id="WP_181616361.1">
    <property type="nucleotide sequence ID" value="NZ_BAABAM010000014.1"/>
</dbReference>
<gene>
    <name evidence="2" type="ORF">HNR30_009074</name>
</gene>
<name>A0A7W0CUW4_9ACTN</name>
<dbReference type="Proteomes" id="UP000530928">
    <property type="component" value="Unassembled WGS sequence"/>
</dbReference>
<organism evidence="2 3">
    <name type="scientific">Nonomuraea soli</name>
    <dbReference type="NCBI Taxonomy" id="1032476"/>
    <lineage>
        <taxon>Bacteria</taxon>
        <taxon>Bacillati</taxon>
        <taxon>Actinomycetota</taxon>
        <taxon>Actinomycetes</taxon>
        <taxon>Streptosporangiales</taxon>
        <taxon>Streptosporangiaceae</taxon>
        <taxon>Nonomuraea</taxon>
    </lineage>
</organism>
<protein>
    <submittedName>
        <fullName evidence="2">Uncharacterized protein</fullName>
    </submittedName>
</protein>
<feature type="region of interest" description="Disordered" evidence="1">
    <location>
        <begin position="437"/>
        <end position="474"/>
    </location>
</feature>
<comment type="caution">
    <text evidence="2">The sequence shown here is derived from an EMBL/GenBank/DDBJ whole genome shotgun (WGS) entry which is preliminary data.</text>
</comment>
<evidence type="ECO:0000313" key="2">
    <source>
        <dbReference type="EMBL" id="MBA2897672.1"/>
    </source>
</evidence>
<reference evidence="2 3" key="1">
    <citation type="submission" date="2020-07" db="EMBL/GenBank/DDBJ databases">
        <title>Genomic Encyclopedia of Type Strains, Phase IV (KMG-IV): sequencing the most valuable type-strain genomes for metagenomic binning, comparative biology and taxonomic classification.</title>
        <authorList>
            <person name="Goeker M."/>
        </authorList>
    </citation>
    <scope>NUCLEOTIDE SEQUENCE [LARGE SCALE GENOMIC DNA]</scope>
    <source>
        <strain evidence="2 3">DSM 45533</strain>
    </source>
</reference>
<keyword evidence="3" id="KW-1185">Reference proteome</keyword>
<dbReference type="AlphaFoldDB" id="A0A7W0CUW4"/>
<evidence type="ECO:0000256" key="1">
    <source>
        <dbReference type="SAM" id="MobiDB-lite"/>
    </source>
</evidence>
<sequence>MTPNTTPKPVITVEAAQLHGLTVTGPGHALVWDRQDVFIAPAAMADHGTLLEITTYEEAAAALDAVLATEPGRSLTTAFDRVAEGVTETARTRVKEWRSIELRMSVSGPYSAALRPYGIHRDQLSDLDLSNGDATTRYRLPSGATATVAMPYFHDSLSSITVTLSDANPDATTPAYVATVPRRTPPAAVAALIVTAAGLTPHTTRVYPTRNATGFRDAPKTHTITPDHVRALAAHGPGWTIMWNDDHTHPVIARPTRGDDGRLMEVCTFERMFGLGGDCDTCGDDHTCPACMPLGQPDFEVIAAHMTDILGDYHQTIDDIADYMPSTLPYTRALAEHGFHRRAQGYLYQGNANDPGDDSPSHEVFGQDYRSPDGHLVALHIPVDPHPATAPEPPLTIRWTYLGRTAPGDTYPTTDLPVETPPADVAELIRAHLLFHPPAPAAPDRTTDRTDATGAMGGTDRADRADAAATGTTA</sequence>
<proteinExistence type="predicted"/>
<evidence type="ECO:0000313" key="3">
    <source>
        <dbReference type="Proteomes" id="UP000530928"/>
    </source>
</evidence>
<dbReference type="EMBL" id="JACDUR010000012">
    <property type="protein sequence ID" value="MBA2897672.1"/>
    <property type="molecule type" value="Genomic_DNA"/>
</dbReference>